<dbReference type="EMBL" id="KZ678128">
    <property type="protein sequence ID" value="PSN75180.1"/>
    <property type="molecule type" value="Genomic_DNA"/>
</dbReference>
<dbReference type="AlphaFoldDB" id="A0A2T2PC05"/>
<organism evidence="2 3">
    <name type="scientific">Corynespora cassiicola Philippines</name>
    <dbReference type="NCBI Taxonomy" id="1448308"/>
    <lineage>
        <taxon>Eukaryota</taxon>
        <taxon>Fungi</taxon>
        <taxon>Dikarya</taxon>
        <taxon>Ascomycota</taxon>
        <taxon>Pezizomycotina</taxon>
        <taxon>Dothideomycetes</taxon>
        <taxon>Pleosporomycetidae</taxon>
        <taxon>Pleosporales</taxon>
        <taxon>Corynesporascaceae</taxon>
        <taxon>Corynespora</taxon>
    </lineage>
</organism>
<dbReference type="Proteomes" id="UP000240883">
    <property type="component" value="Unassembled WGS sequence"/>
</dbReference>
<sequence>MANPLTTIFETLKTTIYETIIISKPRECPSPAEAPPPTPPALPAPRTCDPPCIPLTAASTVFKPYTPHPIAPTYPQPPLESLDDIPPTSFLPVIILGTAVLLFLTFYCYPTKLYSTRLKAHQYKFLWDTSDWRILVGLTELSLFNLLPWTPFFPPNPPSATHWPDKSYLQRLLRRGIIPLELQDGGVSTQRASPPSYALNLGLATLHIPRWLQSKKRAYFTFLVPYPEGYDRAPLPLHDSGRRTFIDALLNDAEKRYGAVVRHLGRRTVQSRPGPPHLALEVGAEAPLEVLLPFLPDRVVRMGLGGEVGPVGECVREGVGVPPLLERGEVAVVRVEARHFGKKRLDEWVYGLVEKVPLIWTGGEIAEATGQWLERNGVEMPDGGWGVLSREFYGINGAGVSKEDAYM</sequence>
<keyword evidence="1" id="KW-0812">Transmembrane</keyword>
<name>A0A2T2PC05_CORCC</name>
<proteinExistence type="predicted"/>
<accession>A0A2T2PC05</accession>
<dbReference type="OrthoDB" id="3770097at2759"/>
<protein>
    <submittedName>
        <fullName evidence="2">Uncharacterized protein</fullName>
    </submittedName>
</protein>
<feature type="transmembrane region" description="Helical" evidence="1">
    <location>
        <begin position="89"/>
        <end position="109"/>
    </location>
</feature>
<gene>
    <name evidence="2" type="ORF">BS50DRAFT_643853</name>
</gene>
<keyword evidence="1" id="KW-1133">Transmembrane helix</keyword>
<reference evidence="2 3" key="1">
    <citation type="journal article" date="2018" name="Front. Microbiol.">
        <title>Genome-Wide Analysis of Corynespora cassiicola Leaf Fall Disease Putative Effectors.</title>
        <authorList>
            <person name="Lopez D."/>
            <person name="Ribeiro S."/>
            <person name="Label P."/>
            <person name="Fumanal B."/>
            <person name="Venisse J.S."/>
            <person name="Kohler A."/>
            <person name="de Oliveira R.R."/>
            <person name="Labutti K."/>
            <person name="Lipzen A."/>
            <person name="Lail K."/>
            <person name="Bauer D."/>
            <person name="Ohm R.A."/>
            <person name="Barry K.W."/>
            <person name="Spatafora J."/>
            <person name="Grigoriev I.V."/>
            <person name="Martin F.M."/>
            <person name="Pujade-Renaud V."/>
        </authorList>
    </citation>
    <scope>NUCLEOTIDE SEQUENCE [LARGE SCALE GENOMIC DNA]</scope>
    <source>
        <strain evidence="2 3">Philippines</strain>
    </source>
</reference>
<evidence type="ECO:0000313" key="3">
    <source>
        <dbReference type="Proteomes" id="UP000240883"/>
    </source>
</evidence>
<evidence type="ECO:0000313" key="2">
    <source>
        <dbReference type="EMBL" id="PSN75180.1"/>
    </source>
</evidence>
<keyword evidence="3" id="KW-1185">Reference proteome</keyword>
<keyword evidence="1" id="KW-0472">Membrane</keyword>
<evidence type="ECO:0000256" key="1">
    <source>
        <dbReference type="SAM" id="Phobius"/>
    </source>
</evidence>